<proteinExistence type="predicted"/>
<name>A0ABS6A2G9_9PROT</name>
<reference evidence="1 2" key="1">
    <citation type="journal article" date="2021" name="ISME J.">
        <title>Genomic evolution of the class Acidithiobacillia: deep-branching Proteobacteria living in extreme acidic conditions.</title>
        <authorList>
            <person name="Moya-Beltran A."/>
            <person name="Beard S."/>
            <person name="Rojas-Villalobos C."/>
            <person name="Issotta F."/>
            <person name="Gallardo Y."/>
            <person name="Ulloa R."/>
            <person name="Giaveno A."/>
            <person name="Degli Esposti M."/>
            <person name="Johnson D.B."/>
            <person name="Quatrini R."/>
        </authorList>
    </citation>
    <scope>NUCLEOTIDE SEQUENCE [LARGE SCALE GENOMIC DNA]</scope>
    <source>
        <strain evidence="1 2">RW2</strain>
    </source>
</reference>
<evidence type="ECO:0000313" key="1">
    <source>
        <dbReference type="EMBL" id="MBU2761711.1"/>
    </source>
</evidence>
<sequence>MKASKVKQRILDYLSARPDENAFIRSEFNALSQSRSGVDKAIRVLVSEGVLVRGGYGVLVRGEFIPEIQSAAPLVWPEIFAKEALVKLGIDPKPNSAVVEYNSGRTTQVPAWLAFDVGNSRIVRKIGFGKRLVNYERERKVE</sequence>
<accession>A0ABS6A2G9</accession>
<keyword evidence="2" id="KW-1185">Reference proteome</keyword>
<dbReference type="RefSeq" id="WP_215885192.1">
    <property type="nucleotide sequence ID" value="NZ_JAAOMP010000172.1"/>
</dbReference>
<organism evidence="1 2">
    <name type="scientific">Acidithiobacillus sulfurivorans</name>
    <dbReference type="NCBI Taxonomy" id="1958756"/>
    <lineage>
        <taxon>Bacteria</taxon>
        <taxon>Pseudomonadati</taxon>
        <taxon>Pseudomonadota</taxon>
        <taxon>Acidithiobacillia</taxon>
        <taxon>Acidithiobacillales</taxon>
        <taxon>Acidithiobacillaceae</taxon>
        <taxon>Acidithiobacillus</taxon>
    </lineage>
</organism>
<dbReference type="Proteomes" id="UP000755654">
    <property type="component" value="Unassembled WGS sequence"/>
</dbReference>
<comment type="caution">
    <text evidence="1">The sequence shown here is derived from an EMBL/GenBank/DDBJ whole genome shotgun (WGS) entry which is preliminary data.</text>
</comment>
<dbReference type="GO" id="GO:0016787">
    <property type="term" value="F:hydrolase activity"/>
    <property type="evidence" value="ECO:0007669"/>
    <property type="project" value="UniProtKB-KW"/>
</dbReference>
<keyword evidence="1" id="KW-0378">Hydrolase</keyword>
<evidence type="ECO:0000313" key="2">
    <source>
        <dbReference type="Proteomes" id="UP000755654"/>
    </source>
</evidence>
<protein>
    <submittedName>
        <fullName evidence="1">S-adenosylhomocysteine hydrolase</fullName>
    </submittedName>
</protein>
<gene>
    <name evidence="1" type="ORF">HAP95_16390</name>
</gene>
<dbReference type="EMBL" id="JAAOMP010000172">
    <property type="protein sequence ID" value="MBU2761711.1"/>
    <property type="molecule type" value="Genomic_DNA"/>
</dbReference>